<dbReference type="OrthoDB" id="4341133at2759"/>
<reference evidence="1" key="2">
    <citation type="journal article" date="2023" name="IMA Fungus">
        <title>Comparative genomic study of the Penicillium genus elucidates a diverse pangenome and 15 lateral gene transfer events.</title>
        <authorList>
            <person name="Petersen C."/>
            <person name="Sorensen T."/>
            <person name="Nielsen M.R."/>
            <person name="Sondergaard T.E."/>
            <person name="Sorensen J.L."/>
            <person name="Fitzpatrick D.A."/>
            <person name="Frisvad J.C."/>
            <person name="Nielsen K.L."/>
        </authorList>
    </citation>
    <scope>NUCLEOTIDE SEQUENCE</scope>
    <source>
        <strain evidence="1">IBT 30069</strain>
    </source>
</reference>
<dbReference type="AlphaFoldDB" id="A0A9W9FJ75"/>
<evidence type="ECO:0000313" key="1">
    <source>
        <dbReference type="EMBL" id="KAJ5101184.1"/>
    </source>
</evidence>
<dbReference type="Proteomes" id="UP001149165">
    <property type="component" value="Unassembled WGS sequence"/>
</dbReference>
<protein>
    <submittedName>
        <fullName evidence="1">Uncharacterized protein</fullName>
    </submittedName>
</protein>
<gene>
    <name evidence="1" type="ORF">N7456_007236</name>
</gene>
<accession>A0A9W9FJ75</accession>
<sequence>MAYTTSVVLRKITDNADLVKPIGVEPLSYEPVKVDDIRRPLTKQTLILTVEELANGVESSGDFLNAEALRKTLELASSEFEKGASVEVTWFYIIAKK</sequence>
<keyword evidence="2" id="KW-1185">Reference proteome</keyword>
<name>A0A9W9FJ75_9EURO</name>
<evidence type="ECO:0000313" key="2">
    <source>
        <dbReference type="Proteomes" id="UP001149165"/>
    </source>
</evidence>
<comment type="caution">
    <text evidence="1">The sequence shown here is derived from an EMBL/GenBank/DDBJ whole genome shotgun (WGS) entry which is preliminary data.</text>
</comment>
<organism evidence="1 2">
    <name type="scientific">Penicillium angulare</name>
    <dbReference type="NCBI Taxonomy" id="116970"/>
    <lineage>
        <taxon>Eukaryota</taxon>
        <taxon>Fungi</taxon>
        <taxon>Dikarya</taxon>
        <taxon>Ascomycota</taxon>
        <taxon>Pezizomycotina</taxon>
        <taxon>Eurotiomycetes</taxon>
        <taxon>Eurotiomycetidae</taxon>
        <taxon>Eurotiales</taxon>
        <taxon>Aspergillaceae</taxon>
        <taxon>Penicillium</taxon>
    </lineage>
</organism>
<proteinExistence type="predicted"/>
<reference evidence="1" key="1">
    <citation type="submission" date="2022-11" db="EMBL/GenBank/DDBJ databases">
        <authorList>
            <person name="Petersen C."/>
        </authorList>
    </citation>
    <scope>NUCLEOTIDE SEQUENCE</scope>
    <source>
        <strain evidence="1">IBT 30069</strain>
    </source>
</reference>
<dbReference type="EMBL" id="JAPQKH010000004">
    <property type="protein sequence ID" value="KAJ5101184.1"/>
    <property type="molecule type" value="Genomic_DNA"/>
</dbReference>